<dbReference type="EMBL" id="FOHW01000014">
    <property type="protein sequence ID" value="SET47943.1"/>
    <property type="molecule type" value="Genomic_DNA"/>
</dbReference>
<organism evidence="2 3">
    <name type="scientific">Pseudomonas graminis</name>
    <dbReference type="NCBI Taxonomy" id="158627"/>
    <lineage>
        <taxon>Bacteria</taxon>
        <taxon>Pseudomonadati</taxon>
        <taxon>Pseudomonadota</taxon>
        <taxon>Gammaproteobacteria</taxon>
        <taxon>Pseudomonadales</taxon>
        <taxon>Pseudomonadaceae</taxon>
        <taxon>Pseudomonas</taxon>
    </lineage>
</organism>
<name>A0A1I0ETL5_9PSED</name>
<dbReference type="RefSeq" id="WP_074889654.1">
    <property type="nucleotide sequence ID" value="NZ_FOHW01000014.1"/>
</dbReference>
<evidence type="ECO:0000313" key="3">
    <source>
        <dbReference type="Proteomes" id="UP000182332"/>
    </source>
</evidence>
<dbReference type="Proteomes" id="UP000182332">
    <property type="component" value="Unassembled WGS sequence"/>
</dbReference>
<dbReference type="InterPro" id="IPR056133">
    <property type="entry name" value="DUF7716"/>
</dbReference>
<reference evidence="2 3" key="1">
    <citation type="submission" date="2016-10" db="EMBL/GenBank/DDBJ databases">
        <authorList>
            <person name="de Groot N.N."/>
        </authorList>
    </citation>
    <scope>NUCLEOTIDE SEQUENCE [LARGE SCALE GENOMIC DNA]</scope>
    <source>
        <strain evidence="2 3">DSM 11363</strain>
    </source>
</reference>
<protein>
    <recommendedName>
        <fullName evidence="1">DUF7716 domain-containing protein</fullName>
    </recommendedName>
</protein>
<evidence type="ECO:0000313" key="2">
    <source>
        <dbReference type="EMBL" id="SET47943.1"/>
    </source>
</evidence>
<proteinExistence type="predicted"/>
<dbReference type="OrthoDB" id="6425046at2"/>
<dbReference type="Pfam" id="PF24832">
    <property type="entry name" value="DUF7716"/>
    <property type="match status" value="1"/>
</dbReference>
<accession>A0A1I0ETL5</accession>
<feature type="domain" description="DUF7716" evidence="1">
    <location>
        <begin position="4"/>
        <end position="103"/>
    </location>
</feature>
<gene>
    <name evidence="2" type="ORF">SAMN05216197_114104</name>
</gene>
<sequence length="104" mass="12071">MKLYSIREVIENIGQMPESWFYLPPTDWELDTKGAFSLDSWDFPPDSTDYLPPQVASEGWIASLDKALIEDVISNLDQQMAGAKTDDYFRAFRFYYENDAFLVI</sequence>
<dbReference type="AlphaFoldDB" id="A0A1I0ETL5"/>
<evidence type="ECO:0000259" key="1">
    <source>
        <dbReference type="Pfam" id="PF24832"/>
    </source>
</evidence>